<name>A0A174BL64_PARDI</name>
<dbReference type="PANTHER" id="PTHR35810:SF1">
    <property type="entry name" value="CYTOPLASMIC PROTEIN"/>
    <property type="match status" value="1"/>
</dbReference>
<dbReference type="Proteomes" id="UP000095455">
    <property type="component" value="Unassembled WGS sequence"/>
</dbReference>
<dbReference type="OMA" id="PFERTCL"/>
<dbReference type="EMBL" id="WKMY01000003">
    <property type="protein sequence ID" value="MRY92901.1"/>
    <property type="molecule type" value="Genomic_DNA"/>
</dbReference>
<evidence type="ECO:0000313" key="3">
    <source>
        <dbReference type="EMBL" id="MRZ50560.1"/>
    </source>
</evidence>
<accession>A0A174BL64</accession>
<organism evidence="2 8">
    <name type="scientific">Parabacteroides distasonis</name>
    <dbReference type="NCBI Taxonomy" id="823"/>
    <lineage>
        <taxon>Bacteria</taxon>
        <taxon>Pseudomonadati</taxon>
        <taxon>Bacteroidota</taxon>
        <taxon>Bacteroidia</taxon>
        <taxon>Bacteroidales</taxon>
        <taxon>Tannerellaceae</taxon>
        <taxon>Parabacteroides</taxon>
    </lineage>
</organism>
<evidence type="ECO:0000313" key="7">
    <source>
        <dbReference type="Proteomes" id="UP000441358"/>
    </source>
</evidence>
<proteinExistence type="predicted"/>
<comment type="caution">
    <text evidence="2">The sequence shown here is derived from an EMBL/GenBank/DDBJ whole genome shotgun (WGS) entry which is preliminary data.</text>
</comment>
<evidence type="ECO:0000313" key="8">
    <source>
        <dbReference type="Proteomes" id="UP000461276"/>
    </source>
</evidence>
<reference evidence="7 8" key="3">
    <citation type="journal article" date="2019" name="Nat. Med.">
        <title>A library of human gut bacterial isolates paired with longitudinal multiomics data enables mechanistic microbiome research.</title>
        <authorList>
            <person name="Poyet M."/>
            <person name="Groussin M."/>
            <person name="Gibbons S.M."/>
            <person name="Avila-Pacheco J."/>
            <person name="Jiang X."/>
            <person name="Kearney S.M."/>
            <person name="Perrotta A.R."/>
            <person name="Berdy B."/>
            <person name="Zhao S."/>
            <person name="Lieberman T.D."/>
            <person name="Swanson P.K."/>
            <person name="Smith M."/>
            <person name="Roesemann S."/>
            <person name="Alexander J.E."/>
            <person name="Rich S.A."/>
            <person name="Livny J."/>
            <person name="Vlamakis H."/>
            <person name="Clish C."/>
            <person name="Bullock K."/>
            <person name="Deik A."/>
            <person name="Scott J."/>
            <person name="Pierce K.A."/>
            <person name="Xavier R.J."/>
            <person name="Alm E.J."/>
        </authorList>
    </citation>
    <scope>NUCLEOTIDE SEQUENCE [LARGE SCALE GENOMIC DNA]</scope>
    <source>
        <strain evidence="3 7">BIOML-A32</strain>
        <strain evidence="2 8">BIOML-A9</strain>
    </source>
</reference>
<evidence type="ECO:0000313" key="1">
    <source>
        <dbReference type="EMBL" id="CUO01762.1"/>
    </source>
</evidence>
<dbReference type="AlphaFoldDB" id="A0A174BL64"/>
<dbReference type="EMBL" id="QSJN01000005">
    <property type="protein sequence ID" value="RHD75161.1"/>
    <property type="molecule type" value="Genomic_DNA"/>
</dbReference>
<gene>
    <name evidence="4" type="ORF">DW782_10210</name>
    <name evidence="1" type="ORF">ERS852380_01425</name>
    <name evidence="3" type="ORF">GKD66_10075</name>
    <name evidence="2" type="ORF">GKD67_06615</name>
</gene>
<dbReference type="EMBL" id="WKMC01000006">
    <property type="protein sequence ID" value="MRZ50560.1"/>
    <property type="molecule type" value="Genomic_DNA"/>
</dbReference>
<evidence type="ECO:0000313" key="5">
    <source>
        <dbReference type="Proteomes" id="UP000095455"/>
    </source>
</evidence>
<evidence type="ECO:0000313" key="4">
    <source>
        <dbReference type="EMBL" id="RHD75161.1"/>
    </source>
</evidence>
<reference evidence="4 6" key="2">
    <citation type="submission" date="2018-08" db="EMBL/GenBank/DDBJ databases">
        <title>A genome reference for cultivated species of the human gut microbiota.</title>
        <authorList>
            <person name="Zou Y."/>
            <person name="Xue W."/>
            <person name="Luo G."/>
        </authorList>
    </citation>
    <scope>NUCLEOTIDE SEQUENCE [LARGE SCALE GENOMIC DNA]</scope>
    <source>
        <strain evidence="4 6">AM30-4</strain>
    </source>
</reference>
<protein>
    <submittedName>
        <fullName evidence="2">Phosphoribosylaminoimidazolesuccinocarboxamide synthase</fullName>
    </submittedName>
    <submittedName>
        <fullName evidence="1">Virulence protein</fullName>
    </submittedName>
</protein>
<dbReference type="Proteomes" id="UP000441358">
    <property type="component" value="Unassembled WGS sequence"/>
</dbReference>
<evidence type="ECO:0000313" key="2">
    <source>
        <dbReference type="EMBL" id="MRY92901.1"/>
    </source>
</evidence>
<dbReference type="EMBL" id="CYYK01000004">
    <property type="protein sequence ID" value="CUO01762.1"/>
    <property type="molecule type" value="Genomic_DNA"/>
</dbReference>
<evidence type="ECO:0000313" key="6">
    <source>
        <dbReference type="Proteomes" id="UP000284660"/>
    </source>
</evidence>
<sequence>MNKKLQIHNSTAEFFIFQIENKEEGIEVLYQDESLWLTQDAIAVLFDKSRSTITEHLQNIFQSQELQEDSVCRKFRRTASDGKSYATKYYKFAIRGYVVDKKRFEKYRIIQDRLFQSDFDKYQTDNLLDFDNEIES</sequence>
<dbReference type="RefSeq" id="WP_011966909.1">
    <property type="nucleotide sequence ID" value="NZ_CABMKT010000001.1"/>
</dbReference>
<dbReference type="Proteomes" id="UP000284660">
    <property type="component" value="Unassembled WGS sequence"/>
</dbReference>
<dbReference type="PANTHER" id="PTHR35810">
    <property type="entry name" value="CYTOPLASMIC PROTEIN-RELATED"/>
    <property type="match status" value="1"/>
</dbReference>
<dbReference type="Proteomes" id="UP000461276">
    <property type="component" value="Unassembled WGS sequence"/>
</dbReference>
<reference evidence="1 5" key="1">
    <citation type="submission" date="2015-09" db="EMBL/GenBank/DDBJ databases">
        <authorList>
            <consortium name="Pathogen Informatics"/>
        </authorList>
    </citation>
    <scope>NUCLEOTIDE SEQUENCE [LARGE SCALE GENOMIC DNA]</scope>
    <source>
        <strain evidence="1 5">2789STDY5608822</strain>
    </source>
</reference>